<dbReference type="Proteomes" id="UP000269157">
    <property type="component" value="Unassembled WGS sequence"/>
</dbReference>
<dbReference type="Gene3D" id="3.60.10.10">
    <property type="entry name" value="Endonuclease/exonuclease/phosphatase"/>
    <property type="match status" value="1"/>
</dbReference>
<keyword evidence="2" id="KW-0269">Exonuclease</keyword>
<reference evidence="2 3" key="1">
    <citation type="submission" date="2018-10" db="EMBL/GenBank/DDBJ databases">
        <title>Genomic Encyclopedia of Archaeal and Bacterial Type Strains, Phase II (KMG-II): from individual species to whole genera.</title>
        <authorList>
            <person name="Goeker M."/>
        </authorList>
    </citation>
    <scope>NUCLEOTIDE SEQUENCE [LARGE SCALE GENOMIC DNA]</scope>
    <source>
        <strain evidence="2 3">DSM 29466</strain>
    </source>
</reference>
<organism evidence="2 3">
    <name type="scientific">Litoreibacter meonggei</name>
    <dbReference type="NCBI Taxonomy" id="1049199"/>
    <lineage>
        <taxon>Bacteria</taxon>
        <taxon>Pseudomonadati</taxon>
        <taxon>Pseudomonadota</taxon>
        <taxon>Alphaproteobacteria</taxon>
        <taxon>Rhodobacterales</taxon>
        <taxon>Roseobacteraceae</taxon>
        <taxon>Litoreibacter</taxon>
    </lineage>
</organism>
<comment type="caution">
    <text evidence="2">The sequence shown here is derived from an EMBL/GenBank/DDBJ whole genome shotgun (WGS) entry which is preliminary data.</text>
</comment>
<accession>A0A497VTQ0</accession>
<dbReference type="OrthoDB" id="292013at2"/>
<dbReference type="Pfam" id="PF03372">
    <property type="entry name" value="Exo_endo_phos"/>
    <property type="match status" value="1"/>
</dbReference>
<keyword evidence="2" id="KW-0540">Nuclease</keyword>
<dbReference type="InterPro" id="IPR005135">
    <property type="entry name" value="Endo/exonuclease/phosphatase"/>
</dbReference>
<dbReference type="GO" id="GO:0004519">
    <property type="term" value="F:endonuclease activity"/>
    <property type="evidence" value="ECO:0007669"/>
    <property type="project" value="UniProtKB-KW"/>
</dbReference>
<feature type="domain" description="Endonuclease/exonuclease/phosphatase" evidence="1">
    <location>
        <begin position="28"/>
        <end position="296"/>
    </location>
</feature>
<evidence type="ECO:0000313" key="3">
    <source>
        <dbReference type="Proteomes" id="UP000269157"/>
    </source>
</evidence>
<dbReference type="GO" id="GO:0004527">
    <property type="term" value="F:exonuclease activity"/>
    <property type="evidence" value="ECO:0007669"/>
    <property type="project" value="UniProtKB-KW"/>
</dbReference>
<dbReference type="EMBL" id="RCCE01000005">
    <property type="protein sequence ID" value="RLJ41409.1"/>
    <property type="molecule type" value="Genomic_DNA"/>
</dbReference>
<dbReference type="AlphaFoldDB" id="A0A497VTQ0"/>
<keyword evidence="3" id="KW-1185">Reference proteome</keyword>
<evidence type="ECO:0000259" key="1">
    <source>
        <dbReference type="Pfam" id="PF03372"/>
    </source>
</evidence>
<dbReference type="SUPFAM" id="SSF56219">
    <property type="entry name" value="DNase I-like"/>
    <property type="match status" value="1"/>
</dbReference>
<proteinExistence type="predicted"/>
<protein>
    <submittedName>
        <fullName evidence="2">Endonuclease/Exonuclease/phosphatase family protein</fullName>
    </submittedName>
</protein>
<evidence type="ECO:0000313" key="2">
    <source>
        <dbReference type="EMBL" id="RLJ41409.1"/>
    </source>
</evidence>
<sequence>MTYHTGLSRDGPGLLVRDLMSNETDVELKLIASIAPDIAVLQNVDFDYDQVAVTLIQQRLADMGHKMAHSFITRPNTGIDSSFDLDRNGKFGEPRDMLGYSDFAGQAGMLLLSRLPFAVDGTKNLSSTLWRDQKQPGLPADGYYSDDILAVLPLHSVAAWDVAIQTPSGPLHILTSHVTTPAFDGPEDRNGLRNAAELRFWRRYIERPEFRTNPFVLLGTMNNDLAGGEGHKPTLHSLLGHPLLQDPKPTHANGMTTAEWSNGLALRVDYVLPSRRFGVRAAEVERTPQSPDGSRHYPVWVDIVWK</sequence>
<keyword evidence="2" id="KW-0255">Endonuclease</keyword>
<name>A0A497VTQ0_9RHOB</name>
<dbReference type="InterPro" id="IPR036691">
    <property type="entry name" value="Endo/exonu/phosph_ase_sf"/>
</dbReference>
<gene>
    <name evidence="2" type="ORF">BCF46_3202</name>
</gene>
<keyword evidence="2" id="KW-0378">Hydrolase</keyword>
<dbReference type="RefSeq" id="WP_147436005.1">
    <property type="nucleotide sequence ID" value="NZ_RCCE01000005.1"/>
</dbReference>